<dbReference type="GO" id="GO:0005886">
    <property type="term" value="C:plasma membrane"/>
    <property type="evidence" value="ECO:0007669"/>
    <property type="project" value="UniProtKB-SubCell"/>
</dbReference>
<evidence type="ECO:0000256" key="4">
    <source>
        <dbReference type="ARBA" id="ARBA00022692"/>
    </source>
</evidence>
<proteinExistence type="inferred from homology"/>
<keyword evidence="3" id="KW-1003">Cell membrane</keyword>
<dbReference type="Proteomes" id="UP001177769">
    <property type="component" value="Chromosome"/>
</dbReference>
<feature type="domain" description="Major facilitator superfamily (MFS) profile" evidence="10">
    <location>
        <begin position="1"/>
        <end position="386"/>
    </location>
</feature>
<evidence type="ECO:0000256" key="9">
    <source>
        <dbReference type="SAM" id="Phobius"/>
    </source>
</evidence>
<dbReference type="RefSeq" id="WP_285232388.1">
    <property type="nucleotide sequence ID" value="NZ_CP116346.1"/>
</dbReference>
<reference evidence="11" key="1">
    <citation type="submission" date="2023-01" db="EMBL/GenBank/DDBJ databases">
        <title>Whole genome sequence of Paucibacter sp. S2-9 isolated from pond sediment.</title>
        <authorList>
            <person name="Jung J.Y."/>
        </authorList>
    </citation>
    <scope>NUCLEOTIDE SEQUENCE</scope>
    <source>
        <strain evidence="11">S2-9</strain>
    </source>
</reference>
<dbReference type="InterPro" id="IPR020846">
    <property type="entry name" value="MFS_dom"/>
</dbReference>
<evidence type="ECO:0000256" key="3">
    <source>
        <dbReference type="ARBA" id="ARBA00022475"/>
    </source>
</evidence>
<dbReference type="Pfam" id="PF07690">
    <property type="entry name" value="MFS_1"/>
    <property type="match status" value="1"/>
</dbReference>
<feature type="transmembrane region" description="Helical" evidence="9">
    <location>
        <begin position="5"/>
        <end position="26"/>
    </location>
</feature>
<keyword evidence="6 9" id="KW-0472">Membrane</keyword>
<evidence type="ECO:0000313" key="12">
    <source>
        <dbReference type="Proteomes" id="UP001177769"/>
    </source>
</evidence>
<keyword evidence="4 9" id="KW-0812">Transmembrane</keyword>
<evidence type="ECO:0000256" key="2">
    <source>
        <dbReference type="ARBA" id="ARBA00022448"/>
    </source>
</evidence>
<feature type="transmembrane region" description="Helical" evidence="9">
    <location>
        <begin position="65"/>
        <end position="86"/>
    </location>
</feature>
<dbReference type="PROSITE" id="PS50850">
    <property type="entry name" value="MFS"/>
    <property type="match status" value="1"/>
</dbReference>
<dbReference type="KEGG" id="pais:PFX98_20775"/>
<dbReference type="InterPro" id="IPR036259">
    <property type="entry name" value="MFS_trans_sf"/>
</dbReference>
<evidence type="ECO:0000256" key="6">
    <source>
        <dbReference type="ARBA" id="ARBA00023136"/>
    </source>
</evidence>
<evidence type="ECO:0000313" key="11">
    <source>
        <dbReference type="EMBL" id="WIT11306.1"/>
    </source>
</evidence>
<keyword evidence="2" id="KW-0813">Transport</keyword>
<gene>
    <name evidence="11" type="ORF">PFX98_20775</name>
</gene>
<dbReference type="EMBL" id="CP116346">
    <property type="protein sequence ID" value="WIT11306.1"/>
    <property type="molecule type" value="Genomic_DNA"/>
</dbReference>
<dbReference type="AlphaFoldDB" id="A0AA95NKH1"/>
<keyword evidence="5 9" id="KW-1133">Transmembrane helix</keyword>
<sequence length="415" mass="42586">MQGFLYSEVLTVLALMVGGVATPWWVAQQGGAQALALNGTLTSVAAFLFMPLLAPLGDAWPKQRLMMAGLLLSALGAAGMAGMISAQAYSLGWVLAIGALGALAWGLMAPASLSIAAELVPSAQLPEALRLQRSAQSLGRVLGPAVGGLLVSASTGVAVWAQCGLLLAAALAVRAIPRHAAAAAAPRGAWRDELRQGLKASWSVKIERGWTLVSFVGSTCLLPGFGLLVPLKLQSLGLSGGWLGAAEAGLSLGMLGGALGGSNWVAARLGRFHTRVGGTLLQGLGLCLAGATSQGLLLVLALFGVGFANSCGVLAGQTHRMLAIPAHFRARLNAVSMMQLQVSAALGPALVGWALLHAEVSTVYVAMGAIGALSALGFLLVPGLREMLSLEHEQVRDWYAHQHPELFHAQSSPTS</sequence>
<dbReference type="SUPFAM" id="SSF103473">
    <property type="entry name" value="MFS general substrate transporter"/>
    <property type="match status" value="1"/>
</dbReference>
<evidence type="ECO:0000256" key="5">
    <source>
        <dbReference type="ARBA" id="ARBA00022989"/>
    </source>
</evidence>
<comment type="similarity">
    <text evidence="7">Belongs to the major facilitator superfamily. Drug:H(+) antiporter-3 (DHA3) (TC 2.A.1.21) family.</text>
</comment>
<dbReference type="GO" id="GO:0022857">
    <property type="term" value="F:transmembrane transporter activity"/>
    <property type="evidence" value="ECO:0007669"/>
    <property type="project" value="InterPro"/>
</dbReference>
<feature type="transmembrane region" description="Helical" evidence="9">
    <location>
        <begin position="92"/>
        <end position="120"/>
    </location>
</feature>
<accession>A0AA95NKH1</accession>
<protein>
    <recommendedName>
        <fullName evidence="8">Multidrug efflux pump Tap</fullName>
    </recommendedName>
</protein>
<dbReference type="PANTHER" id="PTHR23513">
    <property type="entry name" value="INTEGRAL MEMBRANE EFFLUX PROTEIN-RELATED"/>
    <property type="match status" value="1"/>
</dbReference>
<dbReference type="PANTHER" id="PTHR23513:SF9">
    <property type="entry name" value="ENTEROBACTIN EXPORTER ENTS"/>
    <property type="match status" value="1"/>
</dbReference>
<dbReference type="InterPro" id="IPR011701">
    <property type="entry name" value="MFS"/>
</dbReference>
<comment type="subcellular location">
    <subcellularLocation>
        <location evidence="1">Cell membrane</location>
        <topology evidence="1">Multi-pass membrane protein</topology>
    </subcellularLocation>
</comment>
<evidence type="ECO:0000256" key="1">
    <source>
        <dbReference type="ARBA" id="ARBA00004651"/>
    </source>
</evidence>
<keyword evidence="12" id="KW-1185">Reference proteome</keyword>
<dbReference type="Gene3D" id="1.20.1250.20">
    <property type="entry name" value="MFS general substrate transporter like domains"/>
    <property type="match status" value="1"/>
</dbReference>
<feature type="transmembrane region" description="Helical" evidence="9">
    <location>
        <begin position="241"/>
        <end position="260"/>
    </location>
</feature>
<evidence type="ECO:0000256" key="8">
    <source>
        <dbReference type="ARBA" id="ARBA00040914"/>
    </source>
</evidence>
<feature type="transmembrane region" description="Helical" evidence="9">
    <location>
        <begin position="362"/>
        <end position="381"/>
    </location>
</feature>
<organism evidence="11 12">
    <name type="scientific">Paucibacter sediminis</name>
    <dbReference type="NCBI Taxonomy" id="3019553"/>
    <lineage>
        <taxon>Bacteria</taxon>
        <taxon>Pseudomonadati</taxon>
        <taxon>Pseudomonadota</taxon>
        <taxon>Betaproteobacteria</taxon>
        <taxon>Burkholderiales</taxon>
        <taxon>Sphaerotilaceae</taxon>
        <taxon>Roseateles</taxon>
    </lineage>
</organism>
<evidence type="ECO:0000256" key="7">
    <source>
        <dbReference type="ARBA" id="ARBA00038075"/>
    </source>
</evidence>
<evidence type="ECO:0000259" key="10">
    <source>
        <dbReference type="PROSITE" id="PS50850"/>
    </source>
</evidence>
<feature type="transmembrane region" description="Helical" evidence="9">
    <location>
        <begin position="210"/>
        <end position="229"/>
    </location>
</feature>
<feature type="transmembrane region" description="Helical" evidence="9">
    <location>
        <begin position="32"/>
        <end position="53"/>
    </location>
</feature>
<name>A0AA95NKH1_9BURK</name>